<organism evidence="2 3">
    <name type="scientific">Aquincola tertiaricarbonis</name>
    <dbReference type="NCBI Taxonomy" id="391953"/>
    <lineage>
        <taxon>Bacteria</taxon>
        <taxon>Pseudomonadati</taxon>
        <taxon>Pseudomonadota</taxon>
        <taxon>Betaproteobacteria</taxon>
        <taxon>Burkholderiales</taxon>
        <taxon>Sphaerotilaceae</taxon>
        <taxon>Aquincola</taxon>
    </lineage>
</organism>
<dbReference type="InterPro" id="IPR014710">
    <property type="entry name" value="RmlC-like_jellyroll"/>
</dbReference>
<dbReference type="SUPFAM" id="SSF51182">
    <property type="entry name" value="RmlC-like cupins"/>
    <property type="match status" value="1"/>
</dbReference>
<gene>
    <name evidence="2" type="ORF">MW290_01445</name>
</gene>
<dbReference type="Pfam" id="PF05899">
    <property type="entry name" value="Cupin_3"/>
    <property type="match status" value="1"/>
</dbReference>
<dbReference type="InterPro" id="IPR008579">
    <property type="entry name" value="UGlyAH_Cupin_dom"/>
</dbReference>
<dbReference type="CDD" id="cd02227">
    <property type="entry name" value="cupin_TM1112-like"/>
    <property type="match status" value="1"/>
</dbReference>
<sequence>MQHVIALPPQPSAGFAEYRLDPARRVAGDPLQRLWIEHQDPSGRFMTGTWWSEPGEWTVRYTETEYCRLLEGRIELIDEAGGVATFKAGDEFVVAAGFTGRWRVVHTALKRFALYEPAAAA</sequence>
<accession>A0ABY4S7U8</accession>
<dbReference type="Proteomes" id="UP001056201">
    <property type="component" value="Chromosome 1"/>
</dbReference>
<evidence type="ECO:0000259" key="1">
    <source>
        <dbReference type="Pfam" id="PF05899"/>
    </source>
</evidence>
<dbReference type="PANTHER" id="PTHR40943:SF2">
    <property type="entry name" value="(S)-UREIDOGLYCINE AMINOHYDROLASE CUPIN DOMAIN-CONTAINING PROTEIN"/>
    <property type="match status" value="1"/>
</dbReference>
<dbReference type="InterPro" id="IPR011051">
    <property type="entry name" value="RmlC_Cupin_sf"/>
</dbReference>
<evidence type="ECO:0000313" key="2">
    <source>
        <dbReference type="EMBL" id="URI07319.1"/>
    </source>
</evidence>
<dbReference type="Gene3D" id="2.60.120.10">
    <property type="entry name" value="Jelly Rolls"/>
    <property type="match status" value="1"/>
</dbReference>
<name>A0ABY4S7U8_AQUTE</name>
<keyword evidence="3" id="KW-1185">Reference proteome</keyword>
<evidence type="ECO:0000313" key="3">
    <source>
        <dbReference type="Proteomes" id="UP001056201"/>
    </source>
</evidence>
<dbReference type="RefSeq" id="WP_250195585.1">
    <property type="nucleotide sequence ID" value="NZ_CP097635.1"/>
</dbReference>
<dbReference type="PANTHER" id="PTHR40943">
    <property type="entry name" value="CYTOPLASMIC PROTEIN-RELATED"/>
    <property type="match status" value="1"/>
</dbReference>
<feature type="domain" description="(S)-ureidoglycine aminohydrolase cupin" evidence="1">
    <location>
        <begin position="41"/>
        <end position="110"/>
    </location>
</feature>
<reference evidence="2" key="1">
    <citation type="submission" date="2022-05" db="EMBL/GenBank/DDBJ databases">
        <title>An RpoN-dependent PEP-CTERM gene is involved in floc formation of an Aquincola tertiaricarbonis strain.</title>
        <authorList>
            <person name="Qiu D."/>
            <person name="Xia M."/>
        </authorList>
    </citation>
    <scope>NUCLEOTIDE SEQUENCE</scope>
    <source>
        <strain evidence="2">RN12</strain>
    </source>
</reference>
<protein>
    <submittedName>
        <fullName evidence="2">Cupin domain-containing protein</fullName>
    </submittedName>
</protein>
<dbReference type="EMBL" id="CP097635">
    <property type="protein sequence ID" value="URI07319.1"/>
    <property type="molecule type" value="Genomic_DNA"/>
</dbReference>
<proteinExistence type="predicted"/>